<name>A0ABN1WUK3_9ACTN</name>
<sequence>MGNGDGGRGGRRAAPGGNTGHAAVQRDGSGNALALNAGRAAVESREKAEGRPGKAGATRVARADTALTRTGSEGGVSGPTAWLYQVGGVITQIAVDGSSPTATYQCGMLDE</sequence>
<reference evidence="2 3" key="1">
    <citation type="journal article" date="2019" name="Int. J. Syst. Evol. Microbiol.">
        <title>The Global Catalogue of Microorganisms (GCM) 10K type strain sequencing project: providing services to taxonomists for standard genome sequencing and annotation.</title>
        <authorList>
            <consortium name="The Broad Institute Genomics Platform"/>
            <consortium name="The Broad Institute Genome Sequencing Center for Infectious Disease"/>
            <person name="Wu L."/>
            <person name="Ma J."/>
        </authorList>
    </citation>
    <scope>NUCLEOTIDE SEQUENCE [LARGE SCALE GENOMIC DNA]</scope>
    <source>
        <strain evidence="2 3">JCM 11448</strain>
    </source>
</reference>
<comment type="caution">
    <text evidence="2">The sequence shown here is derived from an EMBL/GenBank/DDBJ whole genome shotgun (WGS) entry which is preliminary data.</text>
</comment>
<accession>A0ABN1WUK3</accession>
<protein>
    <submittedName>
        <fullName evidence="2">Uncharacterized protein</fullName>
    </submittedName>
</protein>
<gene>
    <name evidence="2" type="ORF">GCM10009579_13930</name>
</gene>
<evidence type="ECO:0000313" key="3">
    <source>
        <dbReference type="Proteomes" id="UP001500282"/>
    </source>
</evidence>
<evidence type="ECO:0000313" key="2">
    <source>
        <dbReference type="EMBL" id="GAA1257193.1"/>
    </source>
</evidence>
<feature type="compositionally biased region" description="Basic and acidic residues" evidence="1">
    <location>
        <begin position="42"/>
        <end position="52"/>
    </location>
</feature>
<organism evidence="2 3">
    <name type="scientific">Streptomyces javensis</name>
    <dbReference type="NCBI Taxonomy" id="114698"/>
    <lineage>
        <taxon>Bacteria</taxon>
        <taxon>Bacillati</taxon>
        <taxon>Actinomycetota</taxon>
        <taxon>Actinomycetes</taxon>
        <taxon>Kitasatosporales</taxon>
        <taxon>Streptomycetaceae</taxon>
        <taxon>Streptomyces</taxon>
        <taxon>Streptomyces violaceusniger group</taxon>
    </lineage>
</organism>
<proteinExistence type="predicted"/>
<evidence type="ECO:0000256" key="1">
    <source>
        <dbReference type="SAM" id="MobiDB-lite"/>
    </source>
</evidence>
<feature type="region of interest" description="Disordered" evidence="1">
    <location>
        <begin position="1"/>
        <end position="78"/>
    </location>
</feature>
<dbReference type="EMBL" id="BAAAIH010000005">
    <property type="protein sequence ID" value="GAA1257193.1"/>
    <property type="molecule type" value="Genomic_DNA"/>
</dbReference>
<keyword evidence="3" id="KW-1185">Reference proteome</keyword>
<dbReference type="Proteomes" id="UP001500282">
    <property type="component" value="Unassembled WGS sequence"/>
</dbReference>
<feature type="compositionally biased region" description="Low complexity" evidence="1">
    <location>
        <begin position="30"/>
        <end position="41"/>
    </location>
</feature>